<gene>
    <name evidence="1" type="primary">citZ_3</name>
    <name evidence="1" type="ORF">SDC9_195280</name>
</gene>
<proteinExistence type="predicted"/>
<dbReference type="AlphaFoldDB" id="A0A645I9V1"/>
<dbReference type="InterPro" id="IPR002020">
    <property type="entry name" value="Citrate_synthase"/>
</dbReference>
<sequence>MPANVDLYSGFVYRALNIPVDIATPLLATARLSGWCAHRLEEIITGRRLMRPAYNGVQPYLEYVPLQKR</sequence>
<name>A0A645I9V1_9ZZZZ</name>
<dbReference type="GO" id="GO:0036440">
    <property type="term" value="F:citrate synthase activity"/>
    <property type="evidence" value="ECO:0007669"/>
    <property type="project" value="UniProtKB-EC"/>
</dbReference>
<dbReference type="Pfam" id="PF00285">
    <property type="entry name" value="Citrate_synt"/>
    <property type="match status" value="1"/>
</dbReference>
<dbReference type="SUPFAM" id="SSF48256">
    <property type="entry name" value="Citrate synthase"/>
    <property type="match status" value="1"/>
</dbReference>
<accession>A0A645I9V1</accession>
<evidence type="ECO:0000313" key="1">
    <source>
        <dbReference type="EMBL" id="MPN47676.1"/>
    </source>
</evidence>
<comment type="caution">
    <text evidence="1">The sequence shown here is derived from an EMBL/GenBank/DDBJ whole genome shotgun (WGS) entry which is preliminary data.</text>
</comment>
<keyword evidence="1" id="KW-0012">Acyltransferase</keyword>
<dbReference type="InterPro" id="IPR036969">
    <property type="entry name" value="Citrate_synthase_sf"/>
</dbReference>
<dbReference type="InterPro" id="IPR016143">
    <property type="entry name" value="Citrate_synth-like_sm_a-sub"/>
</dbReference>
<reference evidence="1" key="1">
    <citation type="submission" date="2019-08" db="EMBL/GenBank/DDBJ databases">
        <authorList>
            <person name="Kucharzyk K."/>
            <person name="Murdoch R.W."/>
            <person name="Higgins S."/>
            <person name="Loffler F."/>
        </authorList>
    </citation>
    <scope>NUCLEOTIDE SEQUENCE</scope>
</reference>
<dbReference type="InterPro" id="IPR016142">
    <property type="entry name" value="Citrate_synth-like_lrg_a-sub"/>
</dbReference>
<keyword evidence="1" id="KW-0808">Transferase</keyword>
<dbReference type="Gene3D" id="1.10.580.10">
    <property type="entry name" value="Citrate Synthase, domain 1"/>
    <property type="match status" value="1"/>
</dbReference>
<organism evidence="1">
    <name type="scientific">bioreactor metagenome</name>
    <dbReference type="NCBI Taxonomy" id="1076179"/>
    <lineage>
        <taxon>unclassified sequences</taxon>
        <taxon>metagenomes</taxon>
        <taxon>ecological metagenomes</taxon>
    </lineage>
</organism>
<protein>
    <submittedName>
        <fullName evidence="1">Citrate synthase 2</fullName>
        <ecNumber evidence="1">2.3.3.16</ecNumber>
    </submittedName>
</protein>
<dbReference type="Gene3D" id="1.10.230.10">
    <property type="entry name" value="Cytochrome P450-Terp, domain 2"/>
    <property type="match status" value="1"/>
</dbReference>
<dbReference type="EC" id="2.3.3.16" evidence="1"/>
<dbReference type="EMBL" id="VSSQ01109346">
    <property type="protein sequence ID" value="MPN47676.1"/>
    <property type="molecule type" value="Genomic_DNA"/>
</dbReference>